<organism evidence="7 8">
    <name type="scientific">Cryptosporidium muris (strain RN66)</name>
    <dbReference type="NCBI Taxonomy" id="441375"/>
    <lineage>
        <taxon>Eukaryota</taxon>
        <taxon>Sar</taxon>
        <taxon>Alveolata</taxon>
        <taxon>Apicomplexa</taxon>
        <taxon>Conoidasida</taxon>
        <taxon>Coccidia</taxon>
        <taxon>Eucoccidiorida</taxon>
        <taxon>Eimeriorina</taxon>
        <taxon>Cryptosporidiidae</taxon>
        <taxon>Cryptosporidium</taxon>
    </lineage>
</organism>
<dbReference type="PANTHER" id="PTHR45709">
    <property type="entry name" value="LARGE SUBUNIT GTPASE 1 HOMOLOG-RELATED"/>
    <property type="match status" value="1"/>
</dbReference>
<dbReference type="eggNOG" id="KOG1424">
    <property type="taxonomic scope" value="Eukaryota"/>
</dbReference>
<keyword evidence="8" id="KW-1185">Reference proteome</keyword>
<dbReference type="SUPFAM" id="SSF52540">
    <property type="entry name" value="P-loop containing nucleoside triphosphate hydrolases"/>
    <property type="match status" value="1"/>
</dbReference>
<dbReference type="RefSeq" id="XP_002142805.1">
    <property type="nucleotide sequence ID" value="XM_002142769.1"/>
</dbReference>
<dbReference type="STRING" id="441375.B6AJR5"/>
<dbReference type="InterPro" id="IPR030378">
    <property type="entry name" value="G_CP_dom"/>
</dbReference>
<dbReference type="PANTHER" id="PTHR45709:SF2">
    <property type="entry name" value="LARGE SUBUNIT GTPASE 1 HOMOLOG"/>
    <property type="match status" value="1"/>
</dbReference>
<dbReference type="Proteomes" id="UP000001460">
    <property type="component" value="Unassembled WGS sequence"/>
</dbReference>
<dbReference type="GO" id="GO:0005525">
    <property type="term" value="F:GTP binding"/>
    <property type="evidence" value="ECO:0007669"/>
    <property type="project" value="UniProtKB-KW"/>
</dbReference>
<evidence type="ECO:0000313" key="8">
    <source>
        <dbReference type="Proteomes" id="UP000001460"/>
    </source>
</evidence>
<dbReference type="EMBL" id="DS989740">
    <property type="protein sequence ID" value="EEA08456.1"/>
    <property type="molecule type" value="Genomic_DNA"/>
</dbReference>
<dbReference type="GO" id="GO:0003924">
    <property type="term" value="F:GTPase activity"/>
    <property type="evidence" value="ECO:0007669"/>
    <property type="project" value="InterPro"/>
</dbReference>
<protein>
    <recommendedName>
        <fullName evidence="6">CP-type G domain-containing protein</fullName>
    </recommendedName>
</protein>
<dbReference type="VEuPathDB" id="CryptoDB:CMU_002860"/>
<evidence type="ECO:0000256" key="3">
    <source>
        <dbReference type="ARBA" id="ARBA00022741"/>
    </source>
</evidence>
<dbReference type="PROSITE" id="PS51721">
    <property type="entry name" value="G_CP"/>
    <property type="match status" value="1"/>
</dbReference>
<dbReference type="GeneID" id="6997963"/>
<evidence type="ECO:0000256" key="2">
    <source>
        <dbReference type="ARBA" id="ARBA00022490"/>
    </source>
</evidence>
<name>B6AJR5_CRYMR</name>
<sequence>MGGGGKKFNTKKKGITNMQLGRALCNSSRNRELNFKDDHLLNVIYDNYDELNHKSIVEMSSLDEYLSTSLKTQENYDRGYIHILTSLPNNPKNNTLLKRDKNYSNLADESVPQLSIPRRPLLLVGPSCSIKTIPPKEELEKVEEDAFLYWRKDIAEKEEKSSFCVTPFEKNLEFWRQLWRTIEKSHVIVEIVDGRDPLFFRNKDLELYIKEIDPFKQIVLLINKADFLSTELRQEWLKYFKLNVPSIRVFFFSALNEINNRETDKNISSTIYAQITNNLINEPKEYDIFTTVQLLQKLQAIAMSTFEKCKMRYEESCISYEIYNNKPNVEYSKNYFIESSDYEIKNHELSSRSSREDSSYQSSLHDSCNYDGIEEDLGRVLSLNNFSDKQLVYKNKKLDPLYPGNTPTIGMIGFPNVGKSSVVNALFGHHQLSISQTPGKTKHIQTLKIEINNMLGKVTENILIGELKYNIKLGYLTLCDCPGLVMPSFVSTKEHLLINGVTSLDHYKGNFLNAIQILCDRIPNKLYDLYFGETFDISRHLDSKSFLTKLCESRHLYQQGKGGIVDWNKAGRMVLRDYWSGKLLFCKWPPTSKNIYTNDNYHLTINRSIQDQFTISDSDSNNSDDIDLLAHNMVNNKIKKNKTKRQVRMDVKRSQKGKLQCKY</sequence>
<reference evidence="7" key="1">
    <citation type="submission" date="2008-06" db="EMBL/GenBank/DDBJ databases">
        <authorList>
            <person name="Lorenzi H."/>
            <person name="Inman J."/>
            <person name="Miller J."/>
            <person name="Schobel S."/>
            <person name="Amedeo P."/>
            <person name="Caler E.V."/>
            <person name="da Silva J."/>
        </authorList>
    </citation>
    <scope>NUCLEOTIDE SEQUENCE [LARGE SCALE GENOMIC DNA]</scope>
    <source>
        <strain evidence="7">RN66</strain>
    </source>
</reference>
<accession>B6AJR5</accession>
<dbReference type="InterPro" id="IPR006073">
    <property type="entry name" value="GTP-bd"/>
</dbReference>
<proteinExistence type="predicted"/>
<keyword evidence="4" id="KW-0378">Hydrolase</keyword>
<feature type="domain" description="CP-type G" evidence="6">
    <location>
        <begin position="175"/>
        <end position="487"/>
    </location>
</feature>
<dbReference type="OMA" id="VNKADMM"/>
<dbReference type="AlphaFoldDB" id="B6AJR5"/>
<dbReference type="GO" id="GO:0005829">
    <property type="term" value="C:cytosol"/>
    <property type="evidence" value="ECO:0007669"/>
    <property type="project" value="TreeGrafter"/>
</dbReference>
<keyword evidence="3" id="KW-0547">Nucleotide-binding</keyword>
<evidence type="ECO:0000256" key="4">
    <source>
        <dbReference type="ARBA" id="ARBA00022801"/>
    </source>
</evidence>
<evidence type="ECO:0000256" key="5">
    <source>
        <dbReference type="ARBA" id="ARBA00023134"/>
    </source>
</evidence>
<dbReference type="Pfam" id="PF01926">
    <property type="entry name" value="MMR_HSR1"/>
    <property type="match status" value="1"/>
</dbReference>
<dbReference type="OrthoDB" id="61815at2759"/>
<keyword evidence="5" id="KW-0342">GTP-binding</keyword>
<dbReference type="Gene3D" id="3.40.50.300">
    <property type="entry name" value="P-loop containing nucleotide triphosphate hydrolases"/>
    <property type="match status" value="2"/>
</dbReference>
<evidence type="ECO:0000256" key="1">
    <source>
        <dbReference type="ARBA" id="ARBA00004496"/>
    </source>
</evidence>
<gene>
    <name evidence="7" type="ORF">CMU_002860</name>
</gene>
<keyword evidence="2" id="KW-0963">Cytoplasm</keyword>
<evidence type="ECO:0000313" key="7">
    <source>
        <dbReference type="EMBL" id="EEA08456.1"/>
    </source>
</evidence>
<comment type="subcellular location">
    <subcellularLocation>
        <location evidence="1">Cytoplasm</location>
    </subcellularLocation>
</comment>
<dbReference type="InterPro" id="IPR027417">
    <property type="entry name" value="P-loop_NTPase"/>
</dbReference>
<evidence type="ECO:0000259" key="6">
    <source>
        <dbReference type="PROSITE" id="PS51721"/>
    </source>
</evidence>
<dbReference type="InterPro" id="IPR043358">
    <property type="entry name" value="GNL1-like"/>
</dbReference>